<keyword evidence="5" id="KW-0539">Nucleus</keyword>
<accession>A0A6A6EH10</accession>
<evidence type="ECO:0000256" key="2">
    <source>
        <dbReference type="ARBA" id="ARBA00022723"/>
    </source>
</evidence>
<dbReference type="OrthoDB" id="5863171at2759"/>
<keyword evidence="10" id="KW-1185">Reference proteome</keyword>
<dbReference type="Proteomes" id="UP000800200">
    <property type="component" value="Unassembled WGS sequence"/>
</dbReference>
<dbReference type="InterPro" id="IPR001965">
    <property type="entry name" value="Znf_PHD"/>
</dbReference>
<reference evidence="9" key="1">
    <citation type="journal article" date="2020" name="Stud. Mycol.">
        <title>101 Dothideomycetes genomes: a test case for predicting lifestyles and emergence of pathogens.</title>
        <authorList>
            <person name="Haridas S."/>
            <person name="Albert R."/>
            <person name="Binder M."/>
            <person name="Bloem J."/>
            <person name="Labutti K."/>
            <person name="Salamov A."/>
            <person name="Andreopoulos B."/>
            <person name="Baker S."/>
            <person name="Barry K."/>
            <person name="Bills G."/>
            <person name="Bluhm B."/>
            <person name="Cannon C."/>
            <person name="Castanera R."/>
            <person name="Culley D."/>
            <person name="Daum C."/>
            <person name="Ezra D."/>
            <person name="Gonzalez J."/>
            <person name="Henrissat B."/>
            <person name="Kuo A."/>
            <person name="Liang C."/>
            <person name="Lipzen A."/>
            <person name="Lutzoni F."/>
            <person name="Magnuson J."/>
            <person name="Mondo S."/>
            <person name="Nolan M."/>
            <person name="Ohm R."/>
            <person name="Pangilinan J."/>
            <person name="Park H.-J."/>
            <person name="Ramirez L."/>
            <person name="Alfaro M."/>
            <person name="Sun H."/>
            <person name="Tritt A."/>
            <person name="Yoshinaga Y."/>
            <person name="Zwiers L.-H."/>
            <person name="Turgeon B."/>
            <person name="Goodwin S."/>
            <person name="Spatafora J."/>
            <person name="Crous P."/>
            <person name="Grigoriev I."/>
        </authorList>
    </citation>
    <scope>NUCLEOTIDE SEQUENCE</scope>
    <source>
        <strain evidence="9">CBS 207.26</strain>
    </source>
</reference>
<dbReference type="EMBL" id="ML994617">
    <property type="protein sequence ID" value="KAF2191347.1"/>
    <property type="molecule type" value="Genomic_DNA"/>
</dbReference>
<dbReference type="PANTHER" id="PTHR12628">
    <property type="entry name" value="POLYCOMB-LIKE TRANSCRIPTION FACTOR"/>
    <property type="match status" value="1"/>
</dbReference>
<feature type="region of interest" description="Disordered" evidence="7">
    <location>
        <begin position="108"/>
        <end position="213"/>
    </location>
</feature>
<feature type="region of interest" description="Disordered" evidence="7">
    <location>
        <begin position="510"/>
        <end position="542"/>
    </location>
</feature>
<feature type="compositionally biased region" description="Gly residues" evidence="7">
    <location>
        <begin position="510"/>
        <end position="525"/>
    </location>
</feature>
<comment type="subcellular location">
    <subcellularLocation>
        <location evidence="1">Nucleus</location>
    </subcellularLocation>
</comment>
<dbReference type="PROSITE" id="PS01359">
    <property type="entry name" value="ZF_PHD_1"/>
    <property type="match status" value="1"/>
</dbReference>
<feature type="region of interest" description="Disordered" evidence="7">
    <location>
        <begin position="353"/>
        <end position="411"/>
    </location>
</feature>
<gene>
    <name evidence="9" type="ORF">K469DRAFT_622924</name>
</gene>
<evidence type="ECO:0000256" key="3">
    <source>
        <dbReference type="ARBA" id="ARBA00022771"/>
    </source>
</evidence>
<feature type="compositionally biased region" description="Polar residues" evidence="7">
    <location>
        <begin position="426"/>
        <end position="443"/>
    </location>
</feature>
<dbReference type="CDD" id="cd15502">
    <property type="entry name" value="PHD_Phf1p_Phf2p_like"/>
    <property type="match status" value="1"/>
</dbReference>
<organism evidence="9 10">
    <name type="scientific">Zopfia rhizophila CBS 207.26</name>
    <dbReference type="NCBI Taxonomy" id="1314779"/>
    <lineage>
        <taxon>Eukaryota</taxon>
        <taxon>Fungi</taxon>
        <taxon>Dikarya</taxon>
        <taxon>Ascomycota</taxon>
        <taxon>Pezizomycotina</taxon>
        <taxon>Dothideomycetes</taxon>
        <taxon>Dothideomycetes incertae sedis</taxon>
        <taxon>Zopfiaceae</taxon>
        <taxon>Zopfia</taxon>
    </lineage>
</organism>
<evidence type="ECO:0000256" key="6">
    <source>
        <dbReference type="PROSITE-ProRule" id="PRU00146"/>
    </source>
</evidence>
<dbReference type="Gene3D" id="3.30.40.10">
    <property type="entry name" value="Zinc/RING finger domain, C3HC4 (zinc finger)"/>
    <property type="match status" value="1"/>
</dbReference>
<protein>
    <recommendedName>
        <fullName evidence="8">PHD-type domain-containing protein</fullName>
    </recommendedName>
</protein>
<evidence type="ECO:0000256" key="4">
    <source>
        <dbReference type="ARBA" id="ARBA00022833"/>
    </source>
</evidence>
<dbReference type="GO" id="GO:0003677">
    <property type="term" value="F:DNA binding"/>
    <property type="evidence" value="ECO:0007669"/>
    <property type="project" value="TreeGrafter"/>
</dbReference>
<dbReference type="GO" id="GO:0045814">
    <property type="term" value="P:negative regulation of gene expression, epigenetic"/>
    <property type="evidence" value="ECO:0007669"/>
    <property type="project" value="TreeGrafter"/>
</dbReference>
<dbReference type="GO" id="GO:0008270">
    <property type="term" value="F:zinc ion binding"/>
    <property type="evidence" value="ECO:0007669"/>
    <property type="project" value="UniProtKB-KW"/>
</dbReference>
<dbReference type="PROSITE" id="PS50016">
    <property type="entry name" value="ZF_PHD_2"/>
    <property type="match status" value="1"/>
</dbReference>
<sequence length="542" mass="57290">MNPISPFSDARDTTNRLLNPVNNTTPNLSASNPTPQSSTQPSTVPPSAATRPWSSQSPIFANNNTAPNFPQFSASTEEILKRVSANASHAAGTAAFEAKKAEILQTFMTSDKLPTPPPIPNSGRRGGRGGGRVGTPSQLKSEVSGIGGTPGASSTPGSGRGSGRGRGRGRGGGKGGKRKRAESVESENDSDISSSYTPLPTRTKSGRNVNKPIAFVPTLPEPAAGVKRRRSTKVRIEAAQCKICHRGTDPGNNRIVFCDVCNTAYHQYCHDPPIDNEVVNVLEKEWLCGPCERSKQSVVEGMDGLTAGDGLSIEEKRAYLSTLSQVRLISLLLHSTIRHPELPIFPPNVRDLVPDSITNTTAQPPTSNPPPQPPTPQNSRPQHVPSPTNGMGSTGGTPRSQHIATDSSEMDPAEAQLLGEIRSSHQTHLTSPPQTHSYTTSSPKPVAPAPSEQQIGQYDDGYDTDPPAHYPKAGHGLARTMRPESEDLQWLVDDNFEVFSHEWKGDGTGVGADAGGGVNGNGFEGSGEATEGVVQGAEAKVA</sequence>
<feature type="compositionally biased region" description="Polar residues" evidence="7">
    <location>
        <begin position="52"/>
        <end position="69"/>
    </location>
</feature>
<dbReference type="Pfam" id="PF00628">
    <property type="entry name" value="PHD"/>
    <property type="match status" value="1"/>
</dbReference>
<feature type="compositionally biased region" description="Pro residues" evidence="7">
    <location>
        <begin position="366"/>
        <end position="376"/>
    </location>
</feature>
<dbReference type="GO" id="GO:0005634">
    <property type="term" value="C:nucleus"/>
    <property type="evidence" value="ECO:0007669"/>
    <property type="project" value="UniProtKB-SubCell"/>
</dbReference>
<feature type="compositionally biased region" description="Polar residues" evidence="7">
    <location>
        <begin position="191"/>
        <end position="208"/>
    </location>
</feature>
<feature type="compositionally biased region" description="Basic residues" evidence="7">
    <location>
        <begin position="163"/>
        <end position="180"/>
    </location>
</feature>
<evidence type="ECO:0000256" key="1">
    <source>
        <dbReference type="ARBA" id="ARBA00004123"/>
    </source>
</evidence>
<dbReference type="InterPro" id="IPR013083">
    <property type="entry name" value="Znf_RING/FYVE/PHD"/>
</dbReference>
<keyword evidence="4" id="KW-0862">Zinc</keyword>
<feature type="compositionally biased region" description="Low complexity" evidence="7">
    <location>
        <begin position="15"/>
        <end position="50"/>
    </location>
</feature>
<name>A0A6A6EH10_9PEZI</name>
<dbReference type="GO" id="GO:0003682">
    <property type="term" value="F:chromatin binding"/>
    <property type="evidence" value="ECO:0007669"/>
    <property type="project" value="TreeGrafter"/>
</dbReference>
<dbReference type="InterPro" id="IPR019786">
    <property type="entry name" value="Zinc_finger_PHD-type_CS"/>
</dbReference>
<keyword evidence="2" id="KW-0479">Metal-binding</keyword>
<feature type="compositionally biased region" description="Polar residues" evidence="7">
    <location>
        <begin position="385"/>
        <end position="407"/>
    </location>
</feature>
<proteinExistence type="predicted"/>
<evidence type="ECO:0000313" key="9">
    <source>
        <dbReference type="EMBL" id="KAF2191347.1"/>
    </source>
</evidence>
<evidence type="ECO:0000313" key="10">
    <source>
        <dbReference type="Proteomes" id="UP000800200"/>
    </source>
</evidence>
<evidence type="ECO:0000256" key="7">
    <source>
        <dbReference type="SAM" id="MobiDB-lite"/>
    </source>
</evidence>
<feature type="region of interest" description="Disordered" evidence="7">
    <location>
        <begin position="426"/>
        <end position="475"/>
    </location>
</feature>
<dbReference type="PANTHER" id="PTHR12628:SF10">
    <property type="entry name" value="HOMEOBOX DOMAIN-CONTAINING PROTEIN"/>
    <property type="match status" value="1"/>
</dbReference>
<dbReference type="InterPro" id="IPR011011">
    <property type="entry name" value="Znf_FYVE_PHD"/>
</dbReference>
<feature type="region of interest" description="Disordered" evidence="7">
    <location>
        <begin position="1"/>
        <end position="69"/>
    </location>
</feature>
<dbReference type="SMART" id="SM00249">
    <property type="entry name" value="PHD"/>
    <property type="match status" value="1"/>
</dbReference>
<dbReference type="SUPFAM" id="SSF57903">
    <property type="entry name" value="FYVE/PHD zinc finger"/>
    <property type="match status" value="1"/>
</dbReference>
<keyword evidence="3 6" id="KW-0863">Zinc-finger</keyword>
<feature type="domain" description="PHD-type" evidence="8">
    <location>
        <begin position="238"/>
        <end position="294"/>
    </location>
</feature>
<evidence type="ECO:0000259" key="8">
    <source>
        <dbReference type="PROSITE" id="PS50016"/>
    </source>
</evidence>
<dbReference type="AlphaFoldDB" id="A0A6A6EH10"/>
<dbReference type="InterPro" id="IPR019787">
    <property type="entry name" value="Znf_PHD-finger"/>
</dbReference>
<evidence type="ECO:0000256" key="5">
    <source>
        <dbReference type="ARBA" id="ARBA00023242"/>
    </source>
</evidence>